<proteinExistence type="predicted"/>
<dbReference type="EMBL" id="CP022604">
    <property type="protein sequence ID" value="ASV86455.1"/>
    <property type="molecule type" value="Genomic_DNA"/>
</dbReference>
<name>A0A248UI98_9HYPH</name>
<gene>
    <name evidence="1" type="ORF">CES85_1591</name>
</gene>
<reference evidence="1 2" key="1">
    <citation type="submission" date="2017-07" db="EMBL/GenBank/DDBJ databases">
        <title>Phylogenetic study on the rhizospheric bacterium Ochrobactrum sp. A44.</title>
        <authorList>
            <person name="Krzyzanowska D.M."/>
            <person name="Ossowicki A."/>
            <person name="Rajewska M."/>
            <person name="Maciag T."/>
            <person name="Kaczynski Z."/>
            <person name="Czerwicka M."/>
            <person name="Jafra S."/>
        </authorList>
    </citation>
    <scope>NUCLEOTIDE SEQUENCE [LARGE SCALE GENOMIC DNA]</scope>
    <source>
        <strain evidence="1 2">A44</strain>
    </source>
</reference>
<dbReference type="KEGG" id="och:CES85_1591"/>
<evidence type="ECO:0000313" key="2">
    <source>
        <dbReference type="Proteomes" id="UP000215256"/>
    </source>
</evidence>
<protein>
    <submittedName>
        <fullName evidence="1">Uncharacterized protein</fullName>
    </submittedName>
</protein>
<dbReference type="AlphaFoldDB" id="A0A248UI98"/>
<dbReference type="Proteomes" id="UP000215256">
    <property type="component" value="Chromosome 1"/>
</dbReference>
<organism evidence="1 2">
    <name type="scientific">Ochrobactrum quorumnocens</name>
    <dbReference type="NCBI Taxonomy" id="271865"/>
    <lineage>
        <taxon>Bacteria</taxon>
        <taxon>Pseudomonadati</taxon>
        <taxon>Pseudomonadota</taxon>
        <taxon>Alphaproteobacteria</taxon>
        <taxon>Hyphomicrobiales</taxon>
        <taxon>Brucellaceae</taxon>
        <taxon>Brucella/Ochrobactrum group</taxon>
        <taxon>Ochrobactrum</taxon>
    </lineage>
</organism>
<accession>A0A248UI98</accession>
<evidence type="ECO:0000313" key="1">
    <source>
        <dbReference type="EMBL" id="ASV86455.1"/>
    </source>
</evidence>
<sequence length="46" mass="4789">MLSALADGAGEPEAFAPDWATDITVDASKAVAITEAIIFIEKTHNS</sequence>